<gene>
    <name evidence="1" type="ORF">FA15DRAFT_698189</name>
</gene>
<keyword evidence="2" id="KW-1185">Reference proteome</keyword>
<accession>A0A5C3KDH7</accession>
<dbReference type="Gene3D" id="1.20.1280.50">
    <property type="match status" value="1"/>
</dbReference>
<dbReference type="Proteomes" id="UP000307440">
    <property type="component" value="Unassembled WGS sequence"/>
</dbReference>
<sequence length="523" mass="58067">MLYWEPSTIQQASFLQKDCFLKNGRARALSLQLKPLCASNTTYSQFSHVAASPNLKSAFDALFLQTVVSPRYAQTAYVDYSPVSTPPAPLSAQADVSTFPSFPAPINALPQELLGLIFEEYLSPSYSEEDEYDFDSESPLTVSSDFKVSPLILSHVCRHWRATATSHKKLWSNIAVSIQNHSLGSSSRASGRNLLRLLRLFLARANGAPLSLQVAVSAGKDLPEYDDIPIVSQEEVALTSAVFKLLVPHAERWQDVKFQLLSKQVQATFLDLMSTSAPRTNSSAPLFPLLRSFVLDTSLSLFDLQGTQPIGEEDANATATLIYATILRNSPSLSDLVVDDELFEYLDSQLENDDLVVPWKSIKNLDISCNTIPAQRLLRICQKASNLETMSVWRVGDSDRMDVDDIRTRCHGVTLPRLRSANITSLCHPREFLSYFSLPVLETLDLDVQTLQSAWSRNTGKVSLEDLVTPIEELVTSSALSSPVIRCRVQERCLEVGQCLLRTGVKVDIKGLNTPVLVDVYKY</sequence>
<protein>
    <submittedName>
        <fullName evidence="1">Uncharacterized protein</fullName>
    </submittedName>
</protein>
<organism evidence="1 2">
    <name type="scientific">Coprinopsis marcescibilis</name>
    <name type="common">Agaric fungus</name>
    <name type="synonym">Psathyrella marcescibilis</name>
    <dbReference type="NCBI Taxonomy" id="230819"/>
    <lineage>
        <taxon>Eukaryota</taxon>
        <taxon>Fungi</taxon>
        <taxon>Dikarya</taxon>
        <taxon>Basidiomycota</taxon>
        <taxon>Agaricomycotina</taxon>
        <taxon>Agaricomycetes</taxon>
        <taxon>Agaricomycetidae</taxon>
        <taxon>Agaricales</taxon>
        <taxon>Agaricineae</taxon>
        <taxon>Psathyrellaceae</taxon>
        <taxon>Coprinopsis</taxon>
    </lineage>
</organism>
<dbReference type="EMBL" id="ML210427">
    <property type="protein sequence ID" value="TFK18146.1"/>
    <property type="molecule type" value="Genomic_DNA"/>
</dbReference>
<evidence type="ECO:0000313" key="1">
    <source>
        <dbReference type="EMBL" id="TFK18146.1"/>
    </source>
</evidence>
<evidence type="ECO:0000313" key="2">
    <source>
        <dbReference type="Proteomes" id="UP000307440"/>
    </source>
</evidence>
<dbReference type="AlphaFoldDB" id="A0A5C3KDH7"/>
<name>A0A5C3KDH7_COPMA</name>
<proteinExistence type="predicted"/>
<dbReference type="STRING" id="230819.A0A5C3KDH7"/>
<reference evidence="1 2" key="1">
    <citation type="journal article" date="2019" name="Nat. Ecol. Evol.">
        <title>Megaphylogeny resolves global patterns of mushroom evolution.</title>
        <authorList>
            <person name="Varga T."/>
            <person name="Krizsan K."/>
            <person name="Foldi C."/>
            <person name="Dima B."/>
            <person name="Sanchez-Garcia M."/>
            <person name="Sanchez-Ramirez S."/>
            <person name="Szollosi G.J."/>
            <person name="Szarkandi J.G."/>
            <person name="Papp V."/>
            <person name="Albert L."/>
            <person name="Andreopoulos W."/>
            <person name="Angelini C."/>
            <person name="Antonin V."/>
            <person name="Barry K.W."/>
            <person name="Bougher N.L."/>
            <person name="Buchanan P."/>
            <person name="Buyck B."/>
            <person name="Bense V."/>
            <person name="Catcheside P."/>
            <person name="Chovatia M."/>
            <person name="Cooper J."/>
            <person name="Damon W."/>
            <person name="Desjardin D."/>
            <person name="Finy P."/>
            <person name="Geml J."/>
            <person name="Haridas S."/>
            <person name="Hughes K."/>
            <person name="Justo A."/>
            <person name="Karasinski D."/>
            <person name="Kautmanova I."/>
            <person name="Kiss B."/>
            <person name="Kocsube S."/>
            <person name="Kotiranta H."/>
            <person name="LaButti K.M."/>
            <person name="Lechner B.E."/>
            <person name="Liimatainen K."/>
            <person name="Lipzen A."/>
            <person name="Lukacs Z."/>
            <person name="Mihaltcheva S."/>
            <person name="Morgado L.N."/>
            <person name="Niskanen T."/>
            <person name="Noordeloos M.E."/>
            <person name="Ohm R.A."/>
            <person name="Ortiz-Santana B."/>
            <person name="Ovrebo C."/>
            <person name="Racz N."/>
            <person name="Riley R."/>
            <person name="Savchenko A."/>
            <person name="Shiryaev A."/>
            <person name="Soop K."/>
            <person name="Spirin V."/>
            <person name="Szebenyi C."/>
            <person name="Tomsovsky M."/>
            <person name="Tulloss R.E."/>
            <person name="Uehling J."/>
            <person name="Grigoriev I.V."/>
            <person name="Vagvolgyi C."/>
            <person name="Papp T."/>
            <person name="Martin F.M."/>
            <person name="Miettinen O."/>
            <person name="Hibbett D.S."/>
            <person name="Nagy L.G."/>
        </authorList>
    </citation>
    <scope>NUCLEOTIDE SEQUENCE [LARGE SCALE GENOMIC DNA]</scope>
    <source>
        <strain evidence="1 2">CBS 121175</strain>
    </source>
</reference>
<dbReference type="OrthoDB" id="2899362at2759"/>